<reference evidence="4" key="2">
    <citation type="submission" date="2013-10" db="EMBL/GenBank/DDBJ databases">
        <authorList>
            <person name="Aslett M."/>
        </authorList>
    </citation>
    <scope>NUCLEOTIDE SEQUENCE [LARGE SCALE GENOMIC DNA]</scope>
    <source>
        <strain evidence="4">Houghton</strain>
    </source>
</reference>
<reference evidence="4" key="1">
    <citation type="submission" date="2013-10" db="EMBL/GenBank/DDBJ databases">
        <title>Genomic analysis of the causative agents of coccidiosis in chickens.</title>
        <authorList>
            <person name="Reid A.J."/>
            <person name="Blake D."/>
            <person name="Billington K."/>
            <person name="Browne H."/>
            <person name="Dunn M."/>
            <person name="Hung S."/>
            <person name="Kawahara F."/>
            <person name="Miranda-Saavedra D."/>
            <person name="Mourier T."/>
            <person name="Nagra H."/>
            <person name="Otto T.D."/>
            <person name="Rawlings N."/>
            <person name="Sanchez A."/>
            <person name="Sanders M."/>
            <person name="Subramaniam C."/>
            <person name="Tay Y."/>
            <person name="Dear P."/>
            <person name="Doerig C."/>
            <person name="Gruber A."/>
            <person name="Parkinson J."/>
            <person name="Shirley M."/>
            <person name="Wan K.L."/>
            <person name="Berriman M."/>
            <person name="Tomley F."/>
            <person name="Pain A."/>
        </authorList>
    </citation>
    <scope>NUCLEOTIDE SEQUENCE [LARGE SCALE GENOMIC DNA]</scope>
    <source>
        <strain evidence="4">Houghton</strain>
    </source>
</reference>
<evidence type="ECO:0000256" key="2">
    <source>
        <dbReference type="SAM" id="Phobius"/>
    </source>
</evidence>
<feature type="signal peptide" evidence="3">
    <location>
        <begin position="1"/>
        <end position="19"/>
    </location>
</feature>
<dbReference type="OrthoDB" id="10382305at2759"/>
<protein>
    <recommendedName>
        <fullName evidence="6">Transmembrane protein</fullName>
    </recommendedName>
</protein>
<organism evidence="4 5">
    <name type="scientific">Eimeria necatrix</name>
    <dbReference type="NCBI Taxonomy" id="51315"/>
    <lineage>
        <taxon>Eukaryota</taxon>
        <taxon>Sar</taxon>
        <taxon>Alveolata</taxon>
        <taxon>Apicomplexa</taxon>
        <taxon>Conoidasida</taxon>
        <taxon>Coccidia</taxon>
        <taxon>Eucoccidiorida</taxon>
        <taxon>Eimeriorina</taxon>
        <taxon>Eimeriidae</taxon>
        <taxon>Eimeria</taxon>
    </lineage>
</organism>
<feature type="region of interest" description="Disordered" evidence="1">
    <location>
        <begin position="650"/>
        <end position="699"/>
    </location>
</feature>
<keyword evidence="2" id="KW-0812">Transmembrane</keyword>
<dbReference type="Proteomes" id="UP000030754">
    <property type="component" value="Unassembled WGS sequence"/>
</dbReference>
<feature type="region of interest" description="Disordered" evidence="1">
    <location>
        <begin position="503"/>
        <end position="540"/>
    </location>
</feature>
<accession>U6MNE4</accession>
<feature type="compositionally biased region" description="Low complexity" evidence="1">
    <location>
        <begin position="503"/>
        <end position="517"/>
    </location>
</feature>
<keyword evidence="2" id="KW-1133">Transmembrane helix</keyword>
<evidence type="ECO:0000313" key="4">
    <source>
        <dbReference type="EMBL" id="CDJ65747.1"/>
    </source>
</evidence>
<feature type="region of interest" description="Disordered" evidence="1">
    <location>
        <begin position="74"/>
        <end position="100"/>
    </location>
</feature>
<feature type="region of interest" description="Disordered" evidence="1">
    <location>
        <begin position="148"/>
        <end position="184"/>
    </location>
</feature>
<keyword evidence="3" id="KW-0732">Signal</keyword>
<feature type="transmembrane region" description="Helical" evidence="2">
    <location>
        <begin position="114"/>
        <end position="132"/>
    </location>
</feature>
<name>U6MNE4_9EIME</name>
<dbReference type="EMBL" id="HG723282">
    <property type="protein sequence ID" value="CDJ65747.1"/>
    <property type="molecule type" value="Genomic_DNA"/>
</dbReference>
<gene>
    <name evidence="4" type="ORF">ENH_00012750</name>
</gene>
<dbReference type="RefSeq" id="XP_013434214.1">
    <property type="nucleotide sequence ID" value="XM_013578760.1"/>
</dbReference>
<dbReference type="VEuPathDB" id="ToxoDB:ENH_00012750"/>
<evidence type="ECO:0000256" key="1">
    <source>
        <dbReference type="SAM" id="MobiDB-lite"/>
    </source>
</evidence>
<evidence type="ECO:0008006" key="6">
    <source>
        <dbReference type="Google" id="ProtNLM"/>
    </source>
</evidence>
<evidence type="ECO:0000313" key="5">
    <source>
        <dbReference type="Proteomes" id="UP000030754"/>
    </source>
</evidence>
<evidence type="ECO:0000256" key="3">
    <source>
        <dbReference type="SAM" id="SignalP"/>
    </source>
</evidence>
<keyword evidence="2" id="KW-0472">Membrane</keyword>
<proteinExistence type="predicted"/>
<feature type="chain" id="PRO_5004675229" description="Transmembrane protein" evidence="3">
    <location>
        <begin position="20"/>
        <end position="699"/>
    </location>
</feature>
<feature type="compositionally biased region" description="Acidic residues" evidence="1">
    <location>
        <begin position="689"/>
        <end position="699"/>
    </location>
</feature>
<dbReference type="GeneID" id="25471457"/>
<sequence length="699" mass="75152">MLPLLVCRVFCALLTVVWLQCLLSPGAVAIAARELHMATAKSVPAADPNSDPVGHLPISSGDDHLFLISSRSSLPSNTGDRRSAAPASEQSAHVEQPRSARPGRFFSSSVLFKVKSFAAAAIGILAIIYLVLRCRRNRGLHSVRGQTLRALSDTAESSSSSEMASASSDVESSSDGDPGESACDVLNADEEKPASSAPKWKISEDEVHNRASLLFTEAKDLMELALKVLPLLKGPFHNPLSTLLTIVAQELCAVRLYADLWVQARWNPAMHQILESGRKLVGSGEASKTSSAVSRNFENVLLFLESLGKQIPQKDPRGQEQLLKDLLATVTMARGAFHQCAVGLSVLLPWSQVKTQKAAGIEGRGARRRKGGSGVIPKELEASLMKVLTTVQSARREALLSDPELRPWIEVCERSLRQKIIENSRLRRPATTASPLVAQMSELLRGCDVPLEELRRAHESLFKDFLAHESAPLVVARKRSGGSTDRPWAVAVREALRKDGNQTSSLAAVATSSSSSSKTKHADAAGIQAGVSGGQSRASRKKRAEPAILWLPSSLPVPTSWFIAPDGGINFPVISLLLSSNAAPVSWRFTRNSPLLSLPRTSPKNYQTALALKAPAAAPKHLLKKKVLNPNAPPFTPKLTMQDEGEGTTVEVKKRKHDIVRAPGANKGPGTPFYGHAWGEPSESTGQEESSDSGDDPLT</sequence>
<keyword evidence="5" id="KW-1185">Reference proteome</keyword>
<feature type="compositionally biased region" description="Low complexity" evidence="1">
    <location>
        <begin position="152"/>
        <end position="171"/>
    </location>
</feature>
<dbReference type="AlphaFoldDB" id="U6MNE4"/>